<reference evidence="10" key="1">
    <citation type="submission" date="2021-01" db="EMBL/GenBank/DDBJ databases">
        <authorList>
            <consortium name="Aspergillus puulaauensis MK2 genome sequencing consortium"/>
            <person name="Kazuki M."/>
            <person name="Futagami T."/>
        </authorList>
    </citation>
    <scope>NUCLEOTIDE SEQUENCE</scope>
    <source>
        <strain evidence="10">MK2</strain>
    </source>
</reference>
<keyword evidence="5" id="KW-0862">Zinc</keyword>
<evidence type="ECO:0000256" key="2">
    <source>
        <dbReference type="ARBA" id="ARBA00022723"/>
    </source>
</evidence>
<evidence type="ECO:0000313" key="10">
    <source>
        <dbReference type="EMBL" id="BCS28221.1"/>
    </source>
</evidence>
<feature type="domain" description="C2H2-type" evidence="9">
    <location>
        <begin position="9"/>
        <end position="36"/>
    </location>
</feature>
<dbReference type="Gene3D" id="3.30.160.60">
    <property type="entry name" value="Classic Zinc Finger"/>
    <property type="match status" value="2"/>
</dbReference>
<dbReference type="Proteomes" id="UP000654913">
    <property type="component" value="Chromosome 6"/>
</dbReference>
<dbReference type="GO" id="GO:0000978">
    <property type="term" value="F:RNA polymerase II cis-regulatory region sequence-specific DNA binding"/>
    <property type="evidence" value="ECO:0007669"/>
    <property type="project" value="InterPro"/>
</dbReference>
<dbReference type="GO" id="GO:0006351">
    <property type="term" value="P:DNA-templated transcription"/>
    <property type="evidence" value="ECO:0007669"/>
    <property type="project" value="InterPro"/>
</dbReference>
<dbReference type="PROSITE" id="PS00028">
    <property type="entry name" value="ZINC_FINGER_C2H2_1"/>
    <property type="match status" value="2"/>
</dbReference>
<keyword evidence="11" id="KW-1185">Reference proteome</keyword>
<dbReference type="GO" id="GO:0000785">
    <property type="term" value="C:chromatin"/>
    <property type="evidence" value="ECO:0007669"/>
    <property type="project" value="TreeGrafter"/>
</dbReference>
<dbReference type="GO" id="GO:0000981">
    <property type="term" value="F:DNA-binding transcription factor activity, RNA polymerase II-specific"/>
    <property type="evidence" value="ECO:0007669"/>
    <property type="project" value="InterPro"/>
</dbReference>
<dbReference type="PANTHER" id="PTHR40626">
    <property type="entry name" value="MIP31509P"/>
    <property type="match status" value="1"/>
</dbReference>
<keyword evidence="4 7" id="KW-0863">Zinc-finger</keyword>
<protein>
    <recommendedName>
        <fullName evidence="9">C2H2-type domain-containing protein</fullName>
    </recommendedName>
</protein>
<evidence type="ECO:0000256" key="8">
    <source>
        <dbReference type="SAM" id="MobiDB-lite"/>
    </source>
</evidence>
<organism evidence="10 11">
    <name type="scientific">Aspergillus puulaauensis</name>
    <dbReference type="NCBI Taxonomy" id="1220207"/>
    <lineage>
        <taxon>Eukaryota</taxon>
        <taxon>Fungi</taxon>
        <taxon>Dikarya</taxon>
        <taxon>Ascomycota</taxon>
        <taxon>Pezizomycotina</taxon>
        <taxon>Eurotiomycetes</taxon>
        <taxon>Eurotiomycetidae</taxon>
        <taxon>Eurotiales</taxon>
        <taxon>Aspergillaceae</taxon>
        <taxon>Aspergillus</taxon>
    </lineage>
</organism>
<evidence type="ECO:0000259" key="9">
    <source>
        <dbReference type="PROSITE" id="PS50157"/>
    </source>
</evidence>
<dbReference type="InterPro" id="IPR051059">
    <property type="entry name" value="VerF-like"/>
</dbReference>
<dbReference type="InterPro" id="IPR013087">
    <property type="entry name" value="Znf_C2H2_type"/>
</dbReference>
<keyword evidence="6" id="KW-0539">Nucleus</keyword>
<dbReference type="Pfam" id="PF00096">
    <property type="entry name" value="zf-C2H2"/>
    <property type="match status" value="2"/>
</dbReference>
<reference evidence="10" key="2">
    <citation type="submission" date="2021-02" db="EMBL/GenBank/DDBJ databases">
        <title>Aspergillus puulaauensis MK2 genome sequence.</title>
        <authorList>
            <person name="Futagami T."/>
            <person name="Mori K."/>
            <person name="Kadooka C."/>
            <person name="Tanaka T."/>
        </authorList>
    </citation>
    <scope>NUCLEOTIDE SEQUENCE</scope>
    <source>
        <strain evidence="10">MK2</strain>
    </source>
</reference>
<dbReference type="InterPro" id="IPR007219">
    <property type="entry name" value="XnlR_reg_dom"/>
</dbReference>
<dbReference type="SUPFAM" id="SSF57667">
    <property type="entry name" value="beta-beta-alpha zinc fingers"/>
    <property type="match status" value="1"/>
</dbReference>
<dbReference type="CDD" id="cd12148">
    <property type="entry name" value="fungal_TF_MHR"/>
    <property type="match status" value="1"/>
</dbReference>
<dbReference type="EMBL" id="AP024448">
    <property type="protein sequence ID" value="BCS28221.1"/>
    <property type="molecule type" value="Genomic_DNA"/>
</dbReference>
<dbReference type="PROSITE" id="PS50157">
    <property type="entry name" value="ZINC_FINGER_C2H2_2"/>
    <property type="match status" value="2"/>
</dbReference>
<dbReference type="AlphaFoldDB" id="A0A7R7XVA1"/>
<dbReference type="OrthoDB" id="10018191at2759"/>
<dbReference type="Pfam" id="PF04082">
    <property type="entry name" value="Fungal_trans"/>
    <property type="match status" value="1"/>
</dbReference>
<evidence type="ECO:0000256" key="3">
    <source>
        <dbReference type="ARBA" id="ARBA00022737"/>
    </source>
</evidence>
<sequence length="851" mass="93912">MRNHDVAARKCPKCHRVFSKVEHLRRHERSHTGERPFKCKACGRSYARSDVLNRHMRHHHPAAQEGDAVDAAAGWISMADQPEERTSPPLHAGSHGGTSNKRLSSGEQPPPECLTPQGLVIPATENQNWNPTTIDGMSGLDLQYDQGLHSFLHDVHAPALTSDLHRSQPTAIPSSRRALNPFEPHLDSSLDLAPPHRTADSGMDLGSTFLEGLLLTPPGSGENQFGSPEKNSISNEQFEQVRRLWPTRRRRPTLSPSPICWDDVLLHPEGNIFSSTSLKALGSLEPSASALSSTLSPWALTEACRDRLSQTMLRYVSPNGQTDDPRGGSPPCSGPWNSELPPIDMLDICLDLYFGKFQVHLPFVHPGTFKPCDTPSILLFPMCLIGMMLLDRSAARKLIDDYLLGAIRHCRAEITSQGIRHCPAPDLFTVLGSACLVLFIAASTAEIAFEEQRQALYEEALCLARERGLFGSCSYNSSLIQIVGDDAITWNAWARMQSAQRLKACLILADAYSAHMLGTPPALLPGHIQMPLLCHDELFNAHTPQKWKKLLGDEDPWRMTSFMTPNIQNPPSRLHGLGLQTDLAVIWLDILRSHRERERRMELFPGSLTSSHESPPRLSTDTSGDYCLGSRLSSVFDTYGAELKLANSNSLILWHFLCLQLTTDMGLIEDAAGRSGPEAAKVAVEGLRLWAPSTGARRACLHAAQMFMLVSHHRQSDGVMLHSEMALFNAALVLGFYLFTAPDFTSSGRPVYDLLEEVDWTQVGTLGMDAQWSSENAIAPVSAAGAFIRDGGPVCFSGAEYCNPYGAARRSFMNVACQLEEVGKWNVEEYCRVLRIISDTLFTPEDQHAES</sequence>
<dbReference type="GO" id="GO:0008270">
    <property type="term" value="F:zinc ion binding"/>
    <property type="evidence" value="ECO:0007669"/>
    <property type="project" value="UniProtKB-KW"/>
</dbReference>
<evidence type="ECO:0000256" key="6">
    <source>
        <dbReference type="ARBA" id="ARBA00023242"/>
    </source>
</evidence>
<comment type="subcellular location">
    <subcellularLocation>
        <location evidence="1">Nucleus</location>
    </subcellularLocation>
</comment>
<feature type="domain" description="C2H2-type" evidence="9">
    <location>
        <begin position="37"/>
        <end position="65"/>
    </location>
</feature>
<proteinExistence type="predicted"/>
<name>A0A7R7XVA1_9EURO</name>
<dbReference type="FunFam" id="3.30.160.60:FF:002343">
    <property type="entry name" value="Zinc finger protein 33A"/>
    <property type="match status" value="1"/>
</dbReference>
<evidence type="ECO:0000256" key="5">
    <source>
        <dbReference type="ARBA" id="ARBA00022833"/>
    </source>
</evidence>
<dbReference type="RefSeq" id="XP_041560407.1">
    <property type="nucleotide sequence ID" value="XM_041694593.1"/>
</dbReference>
<evidence type="ECO:0000256" key="1">
    <source>
        <dbReference type="ARBA" id="ARBA00004123"/>
    </source>
</evidence>
<feature type="region of interest" description="Disordered" evidence="8">
    <location>
        <begin position="82"/>
        <end position="117"/>
    </location>
</feature>
<evidence type="ECO:0000256" key="7">
    <source>
        <dbReference type="PROSITE-ProRule" id="PRU00042"/>
    </source>
</evidence>
<dbReference type="GeneID" id="64978218"/>
<dbReference type="InterPro" id="IPR036236">
    <property type="entry name" value="Znf_C2H2_sf"/>
</dbReference>
<dbReference type="GO" id="GO:0005634">
    <property type="term" value="C:nucleus"/>
    <property type="evidence" value="ECO:0007669"/>
    <property type="project" value="UniProtKB-SubCell"/>
</dbReference>
<accession>A0A7R7XVA1</accession>
<dbReference type="PANTHER" id="PTHR40626:SF11">
    <property type="entry name" value="ZINC FINGER PROTEIN YPR022C"/>
    <property type="match status" value="1"/>
</dbReference>
<keyword evidence="3" id="KW-0677">Repeat</keyword>
<gene>
    <name evidence="10" type="ORF">APUU_61269A</name>
</gene>
<evidence type="ECO:0000313" key="11">
    <source>
        <dbReference type="Proteomes" id="UP000654913"/>
    </source>
</evidence>
<keyword evidence="2" id="KW-0479">Metal-binding</keyword>
<evidence type="ECO:0000256" key="4">
    <source>
        <dbReference type="ARBA" id="ARBA00022771"/>
    </source>
</evidence>
<dbReference type="SMART" id="SM00355">
    <property type="entry name" value="ZnF_C2H2"/>
    <property type="match status" value="2"/>
</dbReference>
<dbReference type="KEGG" id="apuu:APUU_61269A"/>
<feature type="compositionally biased region" description="Polar residues" evidence="8">
    <location>
        <begin position="97"/>
        <end position="107"/>
    </location>
</feature>